<organism evidence="2 3">
    <name type="scientific">Oleoguttula mirabilis</name>
    <dbReference type="NCBI Taxonomy" id="1507867"/>
    <lineage>
        <taxon>Eukaryota</taxon>
        <taxon>Fungi</taxon>
        <taxon>Dikarya</taxon>
        <taxon>Ascomycota</taxon>
        <taxon>Pezizomycotina</taxon>
        <taxon>Dothideomycetes</taxon>
        <taxon>Dothideomycetidae</taxon>
        <taxon>Mycosphaerellales</taxon>
        <taxon>Teratosphaeriaceae</taxon>
        <taxon>Oleoguttula</taxon>
    </lineage>
</organism>
<proteinExistence type="predicted"/>
<dbReference type="AlphaFoldDB" id="A0AAV9JAB6"/>
<evidence type="ECO:0000313" key="2">
    <source>
        <dbReference type="EMBL" id="KAK4542065.1"/>
    </source>
</evidence>
<feature type="transmembrane region" description="Helical" evidence="1">
    <location>
        <begin position="12"/>
        <end position="30"/>
    </location>
</feature>
<gene>
    <name evidence="2" type="ORF">LTR36_007096</name>
</gene>
<keyword evidence="3" id="KW-1185">Reference proteome</keyword>
<keyword evidence="1" id="KW-1133">Transmembrane helix</keyword>
<protein>
    <submittedName>
        <fullName evidence="2">Uncharacterized protein</fullName>
    </submittedName>
</protein>
<evidence type="ECO:0000313" key="3">
    <source>
        <dbReference type="Proteomes" id="UP001324427"/>
    </source>
</evidence>
<sequence>MALLTSYKRTRSVARLLALLCLIGALVIFFQDHVAIPRSAKKHARRSAEHPANLDDADTTNDLTPPNITAIASINDAAFRRIHPRADNPPAADLTPFEKAQGNGCNYFNRLEAADAEQSQWTDWNQLALYGWHRAASQQFGMPPAMQGPVLGSIANGGLGAPPPDPAVPSYDPMWVMLDQNIGCTVGNQIYNPSGGIYNSIMYPSHGILIANNNYSPKYMITKPTSHFRGGPLVPLAAWSDVQFLKWQHLCTLAGTDVRSLKYIFRSNIVNDVTRNVIFAALAKSGIKTGPPPWPGKKYSMDSEEGKALLGTPNGNGVAWILFSHRAQLGWKTIESVQLFDDTMSGSQRKFPASNSKPSLLFNVVDYVPPAGGAGSRKRDMSSRGRRDSWADLAGAVDDLAM</sequence>
<accession>A0AAV9JAB6</accession>
<dbReference type="Proteomes" id="UP001324427">
    <property type="component" value="Unassembled WGS sequence"/>
</dbReference>
<name>A0AAV9JAB6_9PEZI</name>
<evidence type="ECO:0000256" key="1">
    <source>
        <dbReference type="SAM" id="Phobius"/>
    </source>
</evidence>
<keyword evidence="1" id="KW-0812">Transmembrane</keyword>
<comment type="caution">
    <text evidence="2">The sequence shown here is derived from an EMBL/GenBank/DDBJ whole genome shotgun (WGS) entry which is preliminary data.</text>
</comment>
<dbReference type="EMBL" id="JAVFHQ010000045">
    <property type="protein sequence ID" value="KAK4542065.1"/>
    <property type="molecule type" value="Genomic_DNA"/>
</dbReference>
<reference evidence="2 3" key="1">
    <citation type="submission" date="2021-11" db="EMBL/GenBank/DDBJ databases">
        <title>Black yeast isolated from Biological Soil Crust.</title>
        <authorList>
            <person name="Kurbessoian T."/>
        </authorList>
    </citation>
    <scope>NUCLEOTIDE SEQUENCE [LARGE SCALE GENOMIC DNA]</scope>
    <source>
        <strain evidence="2 3">CCFEE 5522</strain>
    </source>
</reference>
<keyword evidence="1" id="KW-0472">Membrane</keyword>